<dbReference type="RefSeq" id="WP_087454609.1">
    <property type="nucleotide sequence ID" value="NZ_CP021417.2"/>
</dbReference>
<sequence length="332" mass="36283">MLFLFAGIVGLLGVGLWLFDLSRRRTTTVQQNADAEEKGGPSKKLAAIPRGSRKEKKTWAESHGFDYTKEDAFLADEWSRGVAAEGAVARDVVSGIAGGYEMHLMELGEVSVMALRRAATSDVVVMARREAQEDAEDLMQVSRIEGFILYSNDQGATERMLDERVDKAFADMPSAVSVVWEESDWVLAQLERGSTHEDWDALIQPLALFADAARVLPPRSGATQPVDFTDCDPTRPMPDAPETEEDDSEDPVPVLPMVARKEDPVPLPTRATAQARGVVEPRPVGGDDVAAIAKGDKPKTQRYNGTRALRDLSQGSTIFEDLTEELGTDPLN</sequence>
<evidence type="ECO:0000313" key="2">
    <source>
        <dbReference type="EMBL" id="ARU46829.1"/>
    </source>
</evidence>
<gene>
    <name evidence="2" type="ORF">CBE74_10640</name>
</gene>
<protein>
    <submittedName>
        <fullName evidence="2">Uncharacterized protein</fullName>
    </submittedName>
</protein>
<reference evidence="2 3" key="1">
    <citation type="journal article" date="2014" name="BMC Vet. Res.">
        <title>First report of Corynebacterium pseudotuberculosis from caseous lymphadenitis lesions in Black Alentejano pig (Sus scrofa domesticus).</title>
        <authorList>
            <person name="Oliveira M."/>
            <person name="Barroco C."/>
            <person name="Mottola C."/>
            <person name="Santos R."/>
            <person name="Lemsaddek A."/>
            <person name="Tavares L."/>
            <person name="Semedo-Lemsaddek T."/>
        </authorList>
    </citation>
    <scope>NUCLEOTIDE SEQUENCE [LARGE SCALE GENOMIC DNA]</scope>
    <source>
        <strain evidence="2 3">PO100/5</strain>
    </source>
</reference>
<reference evidence="2 3" key="2">
    <citation type="journal article" date="2020" name="Antonie Van Leeuwenhoek">
        <title>Phylogenomic characterisation of a novel corynebacterial species pathogenic to animals.</title>
        <authorList>
            <person name="Moller J."/>
            <person name="Musella L."/>
            <person name="Melnikov V."/>
            <person name="Geissdorfer W."/>
            <person name="Burkovski A."/>
            <person name="Sangal V."/>
        </authorList>
    </citation>
    <scope>NUCLEOTIDE SEQUENCE [LARGE SCALE GENOMIC DNA]</scope>
    <source>
        <strain evidence="2 3">PO100/5</strain>
    </source>
</reference>
<proteinExistence type="predicted"/>
<dbReference type="InterPro" id="IPR049726">
    <property type="entry name" value="TtfA-like_core"/>
</dbReference>
<keyword evidence="3" id="KW-1185">Reference proteome</keyword>
<feature type="compositionally biased region" description="Acidic residues" evidence="1">
    <location>
        <begin position="241"/>
        <end position="250"/>
    </location>
</feature>
<dbReference type="KEGG" id="csil:CBE74_10640"/>
<dbReference type="EMBL" id="CP021417">
    <property type="protein sequence ID" value="ARU46829.1"/>
    <property type="molecule type" value="Genomic_DNA"/>
</dbReference>
<dbReference type="AlphaFoldDB" id="A0A7Y4LHG8"/>
<feature type="region of interest" description="Disordered" evidence="1">
    <location>
        <begin position="219"/>
        <end position="302"/>
    </location>
</feature>
<dbReference type="Proteomes" id="UP000195652">
    <property type="component" value="Chromosome"/>
</dbReference>
<evidence type="ECO:0000256" key="1">
    <source>
        <dbReference type="SAM" id="MobiDB-lite"/>
    </source>
</evidence>
<dbReference type="OrthoDB" id="4427386at2"/>
<dbReference type="CDD" id="cd21904">
    <property type="entry name" value="TtfA-like"/>
    <property type="match status" value="1"/>
</dbReference>
<reference evidence="2 3" key="4">
    <citation type="journal article" date="2020" name="PLoS ONE">
        <title>Taxonomic classification of strain PO100/5 shows a broader geographic distribution and genetic markers of the recently described Corynebacterium silvaticum.</title>
        <authorList>
            <person name="Viana M.V.C."/>
            <person name="Profeta R."/>
            <person name="da Silva A.L."/>
            <person name="Hurtado R."/>
            <person name="Cerqueira J.C."/>
            <person name="Ribeiro B.F.S."/>
            <person name="Almeida M.O."/>
            <person name="Morais-Rodrigues F."/>
            <person name="Soares S.C."/>
            <person name="Oliveira M."/>
            <person name="Tavares L."/>
            <person name="Figueiredo H."/>
            <person name="Wattam A.R."/>
            <person name="Barh D."/>
            <person name="Ghosh P."/>
            <person name="Silva A."/>
            <person name="Azevedo V."/>
        </authorList>
    </citation>
    <scope>NUCLEOTIDE SEQUENCE [LARGE SCALE GENOMIC DNA]</scope>
    <source>
        <strain evidence="2 3">PO100/5</strain>
    </source>
</reference>
<reference evidence="2 3" key="3">
    <citation type="journal article" date="2020" name="Int. J. Syst. Evol. Microbiol.">
        <title>Corynebacterium silvaticum sp. nov., a unique group of NTTB corynebacteria in wild boar and roe deer.</title>
        <authorList>
            <person name="Dangel A."/>
            <person name="Berger A."/>
            <person name="Rau J."/>
            <person name="Eisenberg T."/>
            <person name="Kampfer P."/>
            <person name="Margos G."/>
            <person name="Contzen M."/>
            <person name="Busse H.J."/>
            <person name="Konrad R."/>
            <person name="Peters M."/>
            <person name="Sting R."/>
            <person name="Sing A."/>
        </authorList>
    </citation>
    <scope>NUCLEOTIDE SEQUENCE [LARGE SCALE GENOMIC DNA]</scope>
    <source>
        <strain evidence="2 3">PO100/5</strain>
    </source>
</reference>
<evidence type="ECO:0000313" key="3">
    <source>
        <dbReference type="Proteomes" id="UP000195652"/>
    </source>
</evidence>
<organism evidence="2 3">
    <name type="scientific">Corynebacterium silvaticum</name>
    <dbReference type="NCBI Taxonomy" id="2320431"/>
    <lineage>
        <taxon>Bacteria</taxon>
        <taxon>Bacillati</taxon>
        <taxon>Actinomycetota</taxon>
        <taxon>Actinomycetes</taxon>
        <taxon>Mycobacteriales</taxon>
        <taxon>Corynebacteriaceae</taxon>
        <taxon>Corynebacterium</taxon>
    </lineage>
</organism>
<name>A0A7Y4LHG8_9CORY</name>
<dbReference type="GeneID" id="75008673"/>
<accession>A0A7Y4LHG8</accession>